<reference evidence="5" key="1">
    <citation type="submission" date="2021-03" db="EMBL/GenBank/DDBJ databases">
        <title>Evolutionary innovations through gain and loss of genes in the ectomycorrhizal Boletales.</title>
        <authorList>
            <person name="Wu G."/>
            <person name="Miyauchi S."/>
            <person name="Morin E."/>
            <person name="Yang Z.-L."/>
            <person name="Xu J."/>
            <person name="Martin F.M."/>
        </authorList>
    </citation>
    <scope>NUCLEOTIDE SEQUENCE</scope>
    <source>
        <strain evidence="5">BR01</strain>
    </source>
</reference>
<name>A0A8I2Z1Z9_9AGAM</name>
<comment type="similarity">
    <text evidence="2">Belongs to the ESS2 family.</text>
</comment>
<dbReference type="AlphaFoldDB" id="A0A8I2Z1Z9"/>
<keyword evidence="6" id="KW-1185">Reference proteome</keyword>
<organism evidence="5 6">
    <name type="scientific">Boletus reticuloceps</name>
    <dbReference type="NCBI Taxonomy" id="495285"/>
    <lineage>
        <taxon>Eukaryota</taxon>
        <taxon>Fungi</taxon>
        <taxon>Dikarya</taxon>
        <taxon>Basidiomycota</taxon>
        <taxon>Agaricomycotina</taxon>
        <taxon>Agaricomycetes</taxon>
        <taxon>Agaricomycetidae</taxon>
        <taxon>Boletales</taxon>
        <taxon>Boletineae</taxon>
        <taxon>Boletaceae</taxon>
        <taxon>Boletoideae</taxon>
        <taxon>Boletus</taxon>
    </lineage>
</organism>
<evidence type="ECO:0000256" key="2">
    <source>
        <dbReference type="ARBA" id="ARBA00009072"/>
    </source>
</evidence>
<dbReference type="Proteomes" id="UP000683000">
    <property type="component" value="Unassembled WGS sequence"/>
</dbReference>
<dbReference type="InterPro" id="IPR019148">
    <property type="entry name" value="Nuclear_protein_DGCR14_ESS-2"/>
</dbReference>
<comment type="caution">
    <text evidence="5">The sequence shown here is derived from an EMBL/GenBank/DDBJ whole genome shotgun (WGS) entry which is preliminary data.</text>
</comment>
<protein>
    <submittedName>
        <fullName evidence="5">Nuclear protein DGCR14</fullName>
    </submittedName>
</protein>
<feature type="compositionally biased region" description="Polar residues" evidence="4">
    <location>
        <begin position="87"/>
        <end position="104"/>
    </location>
</feature>
<proteinExistence type="inferred from homology"/>
<evidence type="ECO:0000256" key="3">
    <source>
        <dbReference type="ARBA" id="ARBA00023242"/>
    </source>
</evidence>
<evidence type="ECO:0000313" key="6">
    <source>
        <dbReference type="Proteomes" id="UP000683000"/>
    </source>
</evidence>
<dbReference type="Pfam" id="PF09751">
    <property type="entry name" value="Es2"/>
    <property type="match status" value="1"/>
</dbReference>
<feature type="region of interest" description="Disordered" evidence="4">
    <location>
        <begin position="73"/>
        <end position="104"/>
    </location>
</feature>
<keyword evidence="3" id="KW-0539">Nucleus</keyword>
<dbReference type="OrthoDB" id="19679at2759"/>
<evidence type="ECO:0000256" key="4">
    <source>
        <dbReference type="SAM" id="MobiDB-lite"/>
    </source>
</evidence>
<gene>
    <name evidence="5" type="ORF">JVT61DRAFT_5688</name>
</gene>
<dbReference type="EMBL" id="JAGFBS010000002">
    <property type="protein sequence ID" value="KAG6381283.1"/>
    <property type="molecule type" value="Genomic_DNA"/>
</dbReference>
<accession>A0A8I2Z1Z9</accession>
<comment type="subcellular location">
    <subcellularLocation>
        <location evidence="1">Nucleus</location>
    </subcellularLocation>
</comment>
<dbReference type="PANTHER" id="PTHR12940:SF0">
    <property type="entry name" value="SPLICING FACTOR ESS-2 HOMOLOG"/>
    <property type="match status" value="1"/>
</dbReference>
<evidence type="ECO:0000256" key="1">
    <source>
        <dbReference type="ARBA" id="ARBA00004123"/>
    </source>
</evidence>
<sequence length="248" mass="28162">MSTEPSSTPAKRSLNRQDILEEDEYTAALSHIIARDFFPSLVHIDATNNYLDALRSNDPSLIHASVRRLQELDATPAYPSRRDSKFSSETPYENQQQNDNGYDTDMSLDSFQSQYTSEDNASFTQIMHEENRQRRERWAWAWEAQSRVEEQRVKMLEARERMLIEQPAGPGVREKLVIEAPTVAGLITAGEERLTHSDTVARGENDSKGMELTVVEKDTSEKAVDVMAPKRDTRPAGVDAWKFKASVL</sequence>
<dbReference type="GO" id="GO:0071013">
    <property type="term" value="C:catalytic step 2 spliceosome"/>
    <property type="evidence" value="ECO:0007669"/>
    <property type="project" value="TreeGrafter"/>
</dbReference>
<evidence type="ECO:0000313" key="5">
    <source>
        <dbReference type="EMBL" id="KAG6381283.1"/>
    </source>
</evidence>
<dbReference type="PANTHER" id="PTHR12940">
    <property type="entry name" value="ES-2 PROTEIN - RELATED"/>
    <property type="match status" value="1"/>
</dbReference>